<proteinExistence type="inferred from homology"/>
<dbReference type="SUPFAM" id="SSF52025">
    <property type="entry name" value="PA domain"/>
    <property type="match status" value="1"/>
</dbReference>
<dbReference type="SUPFAM" id="SSF52743">
    <property type="entry name" value="Subtilisin-like"/>
    <property type="match status" value="1"/>
</dbReference>
<dbReference type="Gene3D" id="2.60.40.4070">
    <property type="match status" value="1"/>
</dbReference>
<evidence type="ECO:0000256" key="8">
    <source>
        <dbReference type="ARBA" id="ARBA00022825"/>
    </source>
</evidence>
<dbReference type="InterPro" id="IPR010435">
    <property type="entry name" value="C5a/SBT2-like_Fn3"/>
</dbReference>
<evidence type="ECO:0000256" key="4">
    <source>
        <dbReference type="ARBA" id="ARBA00022670"/>
    </source>
</evidence>
<feature type="signal peptide" evidence="12">
    <location>
        <begin position="1"/>
        <end position="21"/>
    </location>
</feature>
<evidence type="ECO:0000256" key="3">
    <source>
        <dbReference type="ARBA" id="ARBA00022525"/>
    </source>
</evidence>
<dbReference type="PROSITE" id="PS00136">
    <property type="entry name" value="SUBTILASE_ASP"/>
    <property type="match status" value="1"/>
</dbReference>
<dbReference type="InterPro" id="IPR036852">
    <property type="entry name" value="Peptidase_S8/S53_dom_sf"/>
</dbReference>
<dbReference type="PROSITE" id="PS00138">
    <property type="entry name" value="SUBTILASE_SER"/>
    <property type="match status" value="1"/>
</dbReference>
<evidence type="ECO:0000256" key="6">
    <source>
        <dbReference type="ARBA" id="ARBA00022737"/>
    </source>
</evidence>
<dbReference type="Pfam" id="PF06280">
    <property type="entry name" value="fn3_5"/>
    <property type="match status" value="1"/>
</dbReference>
<evidence type="ECO:0000256" key="7">
    <source>
        <dbReference type="ARBA" id="ARBA00022801"/>
    </source>
</evidence>
<evidence type="ECO:0000259" key="15">
    <source>
        <dbReference type="Pfam" id="PF05922"/>
    </source>
</evidence>
<dbReference type="InterPro" id="IPR015500">
    <property type="entry name" value="Peptidase_S8_subtilisin-rel"/>
</dbReference>
<evidence type="ECO:0000256" key="5">
    <source>
        <dbReference type="ARBA" id="ARBA00022729"/>
    </source>
</evidence>
<dbReference type="PROSITE" id="PS51892">
    <property type="entry name" value="SUBTILASE"/>
    <property type="match status" value="1"/>
</dbReference>
<feature type="active site" description="Charge relay system" evidence="9">
    <location>
        <position position="195"/>
    </location>
</feature>
<dbReference type="Gene3D" id="3.40.50.200">
    <property type="entry name" value="Peptidase S8/S53 domain"/>
    <property type="match status" value="1"/>
</dbReference>
<dbReference type="CDD" id="cd02133">
    <property type="entry name" value="PA_C5a_like"/>
    <property type="match status" value="1"/>
</dbReference>
<dbReference type="RefSeq" id="WP_378141610.1">
    <property type="nucleotide sequence ID" value="NZ_JBHSEF010000022.1"/>
</dbReference>
<dbReference type="InterPro" id="IPR010259">
    <property type="entry name" value="S8pro/Inhibitor_I9"/>
</dbReference>
<dbReference type="Proteomes" id="UP001595733">
    <property type="component" value="Unassembled WGS sequence"/>
</dbReference>
<keyword evidence="6" id="KW-0677">Repeat</keyword>
<dbReference type="PRINTS" id="PR00723">
    <property type="entry name" value="SUBTILISIN"/>
</dbReference>
<dbReference type="InterPro" id="IPR000209">
    <property type="entry name" value="Peptidase_S8/S53_dom"/>
</dbReference>
<feature type="domain" description="Inhibitor I9" evidence="15">
    <location>
        <begin position="64"/>
        <end position="157"/>
    </location>
</feature>
<dbReference type="PANTHER" id="PTHR43806:SF11">
    <property type="entry name" value="CEREVISIN-RELATED"/>
    <property type="match status" value="1"/>
</dbReference>
<dbReference type="Gene3D" id="2.60.40.1710">
    <property type="entry name" value="Subtilisin-like superfamily"/>
    <property type="match status" value="1"/>
</dbReference>
<feature type="active site" description="Charge relay system" evidence="9">
    <location>
        <position position="586"/>
    </location>
</feature>
<comment type="similarity">
    <text evidence="1 9 10">Belongs to the peptidase S8 family.</text>
</comment>
<protein>
    <submittedName>
        <fullName evidence="17">S8 family serine peptidase</fullName>
    </submittedName>
</protein>
<dbReference type="CDD" id="cd07475">
    <property type="entry name" value="Peptidases_S8_C5a_Peptidase"/>
    <property type="match status" value="1"/>
</dbReference>
<evidence type="ECO:0000256" key="11">
    <source>
        <dbReference type="SAM" id="MobiDB-lite"/>
    </source>
</evidence>
<comment type="caution">
    <text evidence="17">The sequence shown here is derived from an EMBL/GenBank/DDBJ whole genome shotgun (WGS) entry which is preliminary data.</text>
</comment>
<name>A0ABV8UXQ8_9BACL</name>
<dbReference type="InterPro" id="IPR050131">
    <property type="entry name" value="Peptidase_S8_subtilisin-like"/>
</dbReference>
<dbReference type="InterPro" id="IPR034216">
    <property type="entry name" value="C5a_Peptidase"/>
</dbReference>
<evidence type="ECO:0000259" key="16">
    <source>
        <dbReference type="Pfam" id="PF06280"/>
    </source>
</evidence>
<evidence type="ECO:0000256" key="1">
    <source>
        <dbReference type="ARBA" id="ARBA00011073"/>
    </source>
</evidence>
<dbReference type="Pfam" id="PF02225">
    <property type="entry name" value="PA"/>
    <property type="match status" value="1"/>
</dbReference>
<sequence length="1262" mass="136598">MKQRKSLVVSLVATLALSTAAGVPAPKASAELQKTIPTLIQQKPAQISPLQLEVPKNQNEVIRVIVELDDAPAIEEATKKGKRYKDLSDTEKETIEAKLKGKQKNVKDKAKGKAKSVKFKEEFTTVFNGFSAEVEAKDLEALASTEGVKRVYESLEYSRPVEQPNMVTSKELVQAQLAWDKYQFKGEGMVIGVIDSGIDPSHRDFVLSPETDEELTKKEIDKLVKKGSIDAGKYFSEKVPFGYNYMDDNQEVRDLGPDASMHGQHVSGTVGANGDESNGGIKGVAPEAQILALKVFGNDPLFPSTYGDIYVKAIDDAIKLGADVINMSLGSTAGYQDENSPEQKAVSRAQKNGLIVSISAGNSDMFGSGTWYPSTTNQDYGLTGSPSVSKDSFGVASFENTSIAASGFKYLVNGVEAGEGLFLLANGVDPEANTNIEILDAGLGKPEDFAGKDFSGKYALVARGEINFTAKGLNAQSAGAAGVIVYNNAAGTINMASDPRITIPYMSALQVDGLAMKKQLDDGNSVAVNFDGRIVNTPNPQAGKMSSFTSWGPTPNLDFKPEITAPGGNIFSTLNSDQYGLMSGTSMAAPHVAGGSALVLERVDNEFKLKGAKRSLHAKNLLMNTAKPVELNPGEYVSPRRQGAGIMQLANALETDVMVTNKATGEAKVALKEIKDGTFTFTLKVENFGDSKKTYNVGLQLQTDAPVNAGANGFITLPNNAAYGSIVLENGSDYESLFNETITLGKKETKELTFEVDASTSGWLKDYFTNGYFIDGFVTLEDATPGEEDEVLPSLVVPFFGFNGSWDDASIFDENYWEGPTSFWGIQGLYTAEGKGIPGKALENGSVDPSTFAFSPNGDGTLDTALPIFSLMRNAKEFQVNVLDSTGKVVRTIRNEFELRKNYISTNPYTFNPVYAWDGKINGQFAPDGDYTIQLKAKIDFEGAVWQTENYALKLDTKAPETEFVFNEETKILEASTVEVGSGIDRVEIYHDGEIVDMHFTETTAIDLSSYEVGQVDVVVWDVAGNYDAWTNNFGSTTPEEDTPPTGAEETPGSDNKGDSKWESGYDAPVIYIDEPGFFSVHKTSNVLVAGEVKDNTKVTNVKINGVNANFDGTNFSSTLEFKDGVHIVRVEASDDEGNTTSIQRRIFVDTQAARITTKVKNFSASKDAKSFELPITLTDNFDEVRLYVNDSEIFYNSLSEPYEMNGYRYDTTVTIPLNGSITTAVIKVTDLAGNETNFEVTIDQTNLDKPGKGKGKGKGNK</sequence>
<feature type="domain" description="C5a peptidase/Subtilisin-like protease SBT2-like Fn3-like" evidence="16">
    <location>
        <begin position="669"/>
        <end position="799"/>
    </location>
</feature>
<organism evidence="17 18">
    <name type="scientific">Chryseomicrobium palamuruense</name>
    <dbReference type="NCBI Taxonomy" id="682973"/>
    <lineage>
        <taxon>Bacteria</taxon>
        <taxon>Bacillati</taxon>
        <taxon>Bacillota</taxon>
        <taxon>Bacilli</taxon>
        <taxon>Bacillales</taxon>
        <taxon>Caryophanaceae</taxon>
        <taxon>Chryseomicrobium</taxon>
    </lineage>
</organism>
<feature type="region of interest" description="Disordered" evidence="11">
    <location>
        <begin position="1032"/>
        <end position="1061"/>
    </location>
</feature>
<dbReference type="Gene3D" id="3.50.30.30">
    <property type="match status" value="1"/>
</dbReference>
<keyword evidence="5 12" id="KW-0732">Signal</keyword>
<reference evidence="18" key="1">
    <citation type="journal article" date="2019" name="Int. J. Syst. Evol. Microbiol.">
        <title>The Global Catalogue of Microorganisms (GCM) 10K type strain sequencing project: providing services to taxonomists for standard genome sequencing and annotation.</title>
        <authorList>
            <consortium name="The Broad Institute Genomics Platform"/>
            <consortium name="The Broad Institute Genome Sequencing Center for Infectious Disease"/>
            <person name="Wu L."/>
            <person name="Ma J."/>
        </authorList>
    </citation>
    <scope>NUCLEOTIDE SEQUENCE [LARGE SCALE GENOMIC DNA]</scope>
    <source>
        <strain evidence="18">CCUG 50353</strain>
    </source>
</reference>
<keyword evidence="8 9" id="KW-0720">Serine protease</keyword>
<evidence type="ECO:0000256" key="2">
    <source>
        <dbReference type="ARBA" id="ARBA00022512"/>
    </source>
</evidence>
<dbReference type="InterPro" id="IPR003137">
    <property type="entry name" value="PA_domain"/>
</dbReference>
<dbReference type="InterPro" id="IPR013783">
    <property type="entry name" value="Ig-like_fold"/>
</dbReference>
<feature type="domain" description="PA" evidence="14">
    <location>
        <begin position="444"/>
        <end position="515"/>
    </location>
</feature>
<keyword evidence="7 9" id="KW-0378">Hydrolase</keyword>
<evidence type="ECO:0000259" key="14">
    <source>
        <dbReference type="Pfam" id="PF02225"/>
    </source>
</evidence>
<dbReference type="InterPro" id="IPR046450">
    <property type="entry name" value="PA_dom_sf"/>
</dbReference>
<feature type="chain" id="PRO_5045966860" evidence="12">
    <location>
        <begin position="22"/>
        <end position="1262"/>
    </location>
</feature>
<keyword evidence="3" id="KW-0964">Secreted</keyword>
<dbReference type="PANTHER" id="PTHR43806">
    <property type="entry name" value="PEPTIDASE S8"/>
    <property type="match status" value="1"/>
</dbReference>
<gene>
    <name evidence="17" type="ORF">ACFO0S_09140</name>
</gene>
<evidence type="ECO:0000313" key="17">
    <source>
        <dbReference type="EMBL" id="MFC4355210.1"/>
    </source>
</evidence>
<evidence type="ECO:0000256" key="9">
    <source>
        <dbReference type="PROSITE-ProRule" id="PRU01240"/>
    </source>
</evidence>
<feature type="active site" description="Charge relay system" evidence="9">
    <location>
        <position position="262"/>
    </location>
</feature>
<dbReference type="Gene3D" id="2.60.40.10">
    <property type="entry name" value="Immunoglobulins"/>
    <property type="match status" value="1"/>
</dbReference>
<keyword evidence="4 9" id="KW-0645">Protease</keyword>
<evidence type="ECO:0000256" key="12">
    <source>
        <dbReference type="SAM" id="SignalP"/>
    </source>
</evidence>
<keyword evidence="18" id="KW-1185">Reference proteome</keyword>
<dbReference type="InterPro" id="IPR023828">
    <property type="entry name" value="Peptidase_S8_Ser-AS"/>
</dbReference>
<dbReference type="InterPro" id="IPR023827">
    <property type="entry name" value="Peptidase_S8_Asp-AS"/>
</dbReference>
<dbReference type="Pfam" id="PF00082">
    <property type="entry name" value="Peptidase_S8"/>
    <property type="match status" value="1"/>
</dbReference>
<keyword evidence="2" id="KW-0134">Cell wall</keyword>
<feature type="domain" description="Peptidase S8/S53" evidence="13">
    <location>
        <begin position="186"/>
        <end position="645"/>
    </location>
</feature>
<dbReference type="EMBL" id="JBHSEF010000022">
    <property type="protein sequence ID" value="MFC4355210.1"/>
    <property type="molecule type" value="Genomic_DNA"/>
</dbReference>
<evidence type="ECO:0000313" key="18">
    <source>
        <dbReference type="Proteomes" id="UP001595733"/>
    </source>
</evidence>
<evidence type="ECO:0000256" key="10">
    <source>
        <dbReference type="RuleBase" id="RU003355"/>
    </source>
</evidence>
<accession>A0ABV8UXQ8</accession>
<dbReference type="Pfam" id="PF05922">
    <property type="entry name" value="Inhibitor_I9"/>
    <property type="match status" value="1"/>
</dbReference>
<evidence type="ECO:0000259" key="13">
    <source>
        <dbReference type="Pfam" id="PF00082"/>
    </source>
</evidence>